<dbReference type="EMBL" id="JAADJZ010000003">
    <property type="protein sequence ID" value="KAF2876141.1"/>
    <property type="molecule type" value="Genomic_DNA"/>
</dbReference>
<comment type="caution">
    <text evidence="2">The sequence shown here is derived from an EMBL/GenBank/DDBJ whole genome shotgun (WGS) entry which is preliminary data.</text>
</comment>
<organism evidence="2 3">
    <name type="scientific">Massariosphaeria phaeospora</name>
    <dbReference type="NCBI Taxonomy" id="100035"/>
    <lineage>
        <taxon>Eukaryota</taxon>
        <taxon>Fungi</taxon>
        <taxon>Dikarya</taxon>
        <taxon>Ascomycota</taxon>
        <taxon>Pezizomycotina</taxon>
        <taxon>Dothideomycetes</taxon>
        <taxon>Pleosporomycetidae</taxon>
        <taxon>Pleosporales</taxon>
        <taxon>Pleosporales incertae sedis</taxon>
        <taxon>Massariosphaeria</taxon>
    </lineage>
</organism>
<proteinExistence type="predicted"/>
<keyword evidence="3" id="KW-1185">Reference proteome</keyword>
<gene>
    <name evidence="2" type="ORF">BDV95DRAFT_590320</name>
</gene>
<evidence type="ECO:0000256" key="1">
    <source>
        <dbReference type="SAM" id="MobiDB-lite"/>
    </source>
</evidence>
<feature type="compositionally biased region" description="Polar residues" evidence="1">
    <location>
        <begin position="46"/>
        <end position="56"/>
    </location>
</feature>
<dbReference type="Proteomes" id="UP000481861">
    <property type="component" value="Unassembled WGS sequence"/>
</dbReference>
<protein>
    <submittedName>
        <fullName evidence="2">Uncharacterized protein</fullName>
    </submittedName>
</protein>
<feature type="region of interest" description="Disordered" evidence="1">
    <location>
        <begin position="1"/>
        <end position="26"/>
    </location>
</feature>
<reference evidence="2 3" key="1">
    <citation type="submission" date="2020-01" db="EMBL/GenBank/DDBJ databases">
        <authorList>
            <consortium name="DOE Joint Genome Institute"/>
            <person name="Haridas S."/>
            <person name="Albert R."/>
            <person name="Binder M."/>
            <person name="Bloem J."/>
            <person name="Labutti K."/>
            <person name="Salamov A."/>
            <person name="Andreopoulos B."/>
            <person name="Baker S.E."/>
            <person name="Barry K."/>
            <person name="Bills G."/>
            <person name="Bluhm B.H."/>
            <person name="Cannon C."/>
            <person name="Castanera R."/>
            <person name="Culley D.E."/>
            <person name="Daum C."/>
            <person name="Ezra D."/>
            <person name="Gonzalez J.B."/>
            <person name="Henrissat B."/>
            <person name="Kuo A."/>
            <person name="Liang C."/>
            <person name="Lipzen A."/>
            <person name="Lutzoni F."/>
            <person name="Magnuson J."/>
            <person name="Mondo S."/>
            <person name="Nolan M."/>
            <person name="Ohm R."/>
            <person name="Pangilinan J."/>
            <person name="Park H.-J.H."/>
            <person name="Ramirez L."/>
            <person name="Alfaro M."/>
            <person name="Sun H."/>
            <person name="Tritt A."/>
            <person name="Yoshinaga Y."/>
            <person name="Zwiers L.-H.L."/>
            <person name="Turgeon B.G."/>
            <person name="Goodwin S.B."/>
            <person name="Spatafora J.W."/>
            <person name="Crous P.W."/>
            <person name="Grigoriev I.V."/>
        </authorList>
    </citation>
    <scope>NUCLEOTIDE SEQUENCE [LARGE SCALE GENOMIC DNA]</scope>
    <source>
        <strain evidence="2 3">CBS 611.86</strain>
    </source>
</reference>
<feature type="region of interest" description="Disordered" evidence="1">
    <location>
        <begin position="40"/>
        <end position="74"/>
    </location>
</feature>
<dbReference type="AlphaFoldDB" id="A0A7C8MG83"/>
<evidence type="ECO:0000313" key="3">
    <source>
        <dbReference type="Proteomes" id="UP000481861"/>
    </source>
</evidence>
<name>A0A7C8MG83_9PLEO</name>
<accession>A0A7C8MG83</accession>
<evidence type="ECO:0000313" key="2">
    <source>
        <dbReference type="EMBL" id="KAF2876141.1"/>
    </source>
</evidence>
<sequence length="156" mass="18132">MQASSFSMSMDRCPPREQFAGSTNSTRWKPQLFNRVEDGHALADHPTTSRPSNLTYLTLHRDPPRPAIDTRAYDEPRQTRMRFPEANLLEQYPEPILRPTTLFGTALDRKASRRYWGLRSCNMIEVWEWRRSITRGWMNTGGDNGMKDDSDREPAT</sequence>